<evidence type="ECO:0000256" key="2">
    <source>
        <dbReference type="ARBA" id="ARBA00009477"/>
    </source>
</evidence>
<dbReference type="InterPro" id="IPR058627">
    <property type="entry name" value="MdtA-like_C"/>
</dbReference>
<proteinExistence type="inferred from homology"/>
<dbReference type="GO" id="GO:0046677">
    <property type="term" value="P:response to antibiotic"/>
    <property type="evidence" value="ECO:0007669"/>
    <property type="project" value="TreeGrafter"/>
</dbReference>
<dbReference type="InterPro" id="IPR058625">
    <property type="entry name" value="MdtA-like_BSH"/>
</dbReference>
<keyword evidence="4" id="KW-0472">Membrane</keyword>
<accession>A0A9Q3W724</accession>
<dbReference type="InterPro" id="IPR058624">
    <property type="entry name" value="MdtA-like_HH"/>
</dbReference>
<evidence type="ECO:0000259" key="8">
    <source>
        <dbReference type="Pfam" id="PF25967"/>
    </source>
</evidence>
<dbReference type="AlphaFoldDB" id="A0A9Q3W724"/>
<dbReference type="Gene3D" id="2.40.30.170">
    <property type="match status" value="1"/>
</dbReference>
<keyword evidence="4" id="KW-0812">Transmembrane</keyword>
<reference evidence="9" key="1">
    <citation type="submission" date="2022-01" db="EMBL/GenBank/DDBJ databases">
        <authorList>
            <person name="Karlyshev A.V."/>
            <person name="Jaspars M."/>
        </authorList>
    </citation>
    <scope>NUCLEOTIDE SEQUENCE</scope>
    <source>
        <strain evidence="9">AGSA3-2</strain>
    </source>
</reference>
<dbReference type="PANTHER" id="PTHR30158">
    <property type="entry name" value="ACRA/E-RELATED COMPONENT OF DRUG EFFLUX TRANSPORTER"/>
    <property type="match status" value="1"/>
</dbReference>
<evidence type="ECO:0000313" key="9">
    <source>
        <dbReference type="EMBL" id="MCE7509497.1"/>
    </source>
</evidence>
<feature type="domain" description="Multidrug resistance protein MdtA-like C-terminal permuted SH3" evidence="8">
    <location>
        <begin position="305"/>
        <end position="365"/>
    </location>
</feature>
<dbReference type="FunFam" id="2.40.420.20:FF:000001">
    <property type="entry name" value="Efflux RND transporter periplasmic adaptor subunit"/>
    <property type="match status" value="1"/>
</dbReference>
<evidence type="ECO:0000313" key="10">
    <source>
        <dbReference type="Proteomes" id="UP001107961"/>
    </source>
</evidence>
<feature type="domain" description="Multidrug resistance protein MdtA-like alpha-helical hairpin" evidence="5">
    <location>
        <begin position="114"/>
        <end position="181"/>
    </location>
</feature>
<feature type="domain" description="Multidrug resistance protein MdtA-like barrel-sandwich hybrid" evidence="6">
    <location>
        <begin position="71"/>
        <end position="213"/>
    </location>
</feature>
<dbReference type="GO" id="GO:0005886">
    <property type="term" value="C:plasma membrane"/>
    <property type="evidence" value="ECO:0007669"/>
    <property type="project" value="UniProtKB-SubCell"/>
</dbReference>
<evidence type="ECO:0000256" key="4">
    <source>
        <dbReference type="SAM" id="Phobius"/>
    </source>
</evidence>
<feature type="domain" description="Multidrug resistance protein MdtA-like beta-barrel" evidence="7">
    <location>
        <begin position="217"/>
        <end position="297"/>
    </location>
</feature>
<dbReference type="PANTHER" id="PTHR30158:SF10">
    <property type="entry name" value="CATION EFFLUX PUMP"/>
    <property type="match status" value="1"/>
</dbReference>
<evidence type="ECO:0000259" key="5">
    <source>
        <dbReference type="Pfam" id="PF25876"/>
    </source>
</evidence>
<dbReference type="Gene3D" id="2.40.420.20">
    <property type="match status" value="1"/>
</dbReference>
<dbReference type="Gene3D" id="2.40.50.100">
    <property type="match status" value="1"/>
</dbReference>
<dbReference type="EMBL" id="JAJVKT010000014">
    <property type="protein sequence ID" value="MCE7509497.1"/>
    <property type="molecule type" value="Genomic_DNA"/>
</dbReference>
<feature type="coiled-coil region" evidence="3">
    <location>
        <begin position="119"/>
        <end position="177"/>
    </location>
</feature>
<name>A0A9Q3W724_9GAMM</name>
<keyword evidence="10" id="KW-1185">Reference proteome</keyword>
<evidence type="ECO:0000256" key="1">
    <source>
        <dbReference type="ARBA" id="ARBA00004519"/>
    </source>
</evidence>
<comment type="subcellular location">
    <subcellularLocation>
        <location evidence="1">Cell inner membrane</location>
        <topology evidence="1">Lipid-anchor</topology>
    </subcellularLocation>
</comment>
<dbReference type="Proteomes" id="UP001107961">
    <property type="component" value="Unassembled WGS sequence"/>
</dbReference>
<dbReference type="InterPro" id="IPR006143">
    <property type="entry name" value="RND_pump_MFP"/>
</dbReference>
<evidence type="ECO:0000259" key="6">
    <source>
        <dbReference type="Pfam" id="PF25917"/>
    </source>
</evidence>
<keyword evidence="3" id="KW-0175">Coiled coil</keyword>
<dbReference type="Gene3D" id="1.10.287.470">
    <property type="entry name" value="Helix hairpin bin"/>
    <property type="match status" value="1"/>
</dbReference>
<sequence>MDSINTHYASGGELIIGLALILMVAVGLAGCDARGEQEQAQMPPPAVKVAKVLDDPVTLWDDFTGRVAAPETVDLRPRVSGYIDKVSFEEGELVEQGDVLFVIDQRPYRARERAAAADLAQARSQYQLAKREASRAERLVASRAISREEYDRRASAMVSARAAMNAAEAALETARLDLEYTEVRSPITGRAGRAMVTRGNLANADQTLLTTVVSVDPVYVYFESDSDSYLRGRELLGNGEDTEVRIGLSGENGYPHRGKVDFIDNRLNASTGTLQFRAVVPNPDGRFKPGQFARVELPAERLDKALLIDSKALLTDQNRRYVYVVDDENKASRRNVDAGRTVDGLVVIRDGLKPGERVIVNGVQKVFMSGMPVAPTLVEMRAAATKEPEVAAAP</sequence>
<comment type="similarity">
    <text evidence="2">Belongs to the membrane fusion protein (MFP) (TC 8.A.1) family.</text>
</comment>
<dbReference type="Pfam" id="PF25917">
    <property type="entry name" value="BSH_RND"/>
    <property type="match status" value="1"/>
</dbReference>
<comment type="caution">
    <text evidence="9">The sequence shown here is derived from an EMBL/GenBank/DDBJ whole genome shotgun (WGS) entry which is preliminary data.</text>
</comment>
<dbReference type="Pfam" id="PF25967">
    <property type="entry name" value="RND-MFP_C"/>
    <property type="match status" value="1"/>
</dbReference>
<gene>
    <name evidence="9" type="ORF">LZG35_12675</name>
</gene>
<keyword evidence="4" id="KW-1133">Transmembrane helix</keyword>
<dbReference type="Pfam" id="PF25876">
    <property type="entry name" value="HH_MFP_RND"/>
    <property type="match status" value="1"/>
</dbReference>
<dbReference type="NCBIfam" id="TIGR01730">
    <property type="entry name" value="RND_mfp"/>
    <property type="match status" value="1"/>
</dbReference>
<feature type="transmembrane region" description="Helical" evidence="4">
    <location>
        <begin position="12"/>
        <end position="30"/>
    </location>
</feature>
<dbReference type="InterPro" id="IPR058626">
    <property type="entry name" value="MdtA-like_b-barrel"/>
</dbReference>
<protein>
    <submittedName>
        <fullName evidence="9">Efflux RND transporter periplasmic adaptor subunit</fullName>
    </submittedName>
</protein>
<evidence type="ECO:0000259" key="7">
    <source>
        <dbReference type="Pfam" id="PF25944"/>
    </source>
</evidence>
<dbReference type="GO" id="GO:0022857">
    <property type="term" value="F:transmembrane transporter activity"/>
    <property type="evidence" value="ECO:0007669"/>
    <property type="project" value="InterPro"/>
</dbReference>
<evidence type="ECO:0000256" key="3">
    <source>
        <dbReference type="SAM" id="Coils"/>
    </source>
</evidence>
<dbReference type="SUPFAM" id="SSF111369">
    <property type="entry name" value="HlyD-like secretion proteins"/>
    <property type="match status" value="1"/>
</dbReference>
<dbReference type="Pfam" id="PF25944">
    <property type="entry name" value="Beta-barrel_RND"/>
    <property type="match status" value="1"/>
</dbReference>
<organism evidence="9 10">
    <name type="scientific">Alloalcanivorax xenomutans</name>
    <dbReference type="NCBI Taxonomy" id="1094342"/>
    <lineage>
        <taxon>Bacteria</taxon>
        <taxon>Pseudomonadati</taxon>
        <taxon>Pseudomonadota</taxon>
        <taxon>Gammaproteobacteria</taxon>
        <taxon>Oceanospirillales</taxon>
        <taxon>Alcanivoracaceae</taxon>
        <taxon>Alloalcanivorax</taxon>
    </lineage>
</organism>